<dbReference type="PROSITE" id="PS50110">
    <property type="entry name" value="RESPONSE_REGULATORY"/>
    <property type="match status" value="1"/>
</dbReference>
<proteinExistence type="predicted"/>
<evidence type="ECO:0000256" key="1">
    <source>
        <dbReference type="ARBA" id="ARBA00022553"/>
    </source>
</evidence>
<dbReference type="EMBL" id="FOGL01000004">
    <property type="protein sequence ID" value="SER44167.1"/>
    <property type="molecule type" value="Genomic_DNA"/>
</dbReference>
<dbReference type="InterPro" id="IPR029787">
    <property type="entry name" value="Nucleotide_cyclase"/>
</dbReference>
<dbReference type="RefSeq" id="WP_089740028.1">
    <property type="nucleotide sequence ID" value="NZ_FOGL01000004.1"/>
</dbReference>
<comment type="caution">
    <text evidence="2">Lacks conserved residue(s) required for the propagation of feature annotation.</text>
</comment>
<name>A0A1H9P7W6_9BACI</name>
<gene>
    <name evidence="4" type="ORF">SAMN04487944_104134</name>
</gene>
<dbReference type="InterPro" id="IPR050595">
    <property type="entry name" value="Bact_response_regulator"/>
</dbReference>
<dbReference type="InterPro" id="IPR011006">
    <property type="entry name" value="CheY-like_superfamily"/>
</dbReference>
<dbReference type="InterPro" id="IPR001789">
    <property type="entry name" value="Sig_transdc_resp-reg_receiver"/>
</dbReference>
<dbReference type="PANTHER" id="PTHR44591:SF3">
    <property type="entry name" value="RESPONSE REGULATORY DOMAIN-CONTAINING PROTEIN"/>
    <property type="match status" value="1"/>
</dbReference>
<dbReference type="SMART" id="SM00448">
    <property type="entry name" value="REC"/>
    <property type="match status" value="1"/>
</dbReference>
<dbReference type="Gene3D" id="3.40.50.2300">
    <property type="match status" value="1"/>
</dbReference>
<feature type="domain" description="Response regulatory" evidence="3">
    <location>
        <begin position="176"/>
        <end position="299"/>
    </location>
</feature>
<dbReference type="AlphaFoldDB" id="A0A1H9P7W6"/>
<dbReference type="SUPFAM" id="SSF55073">
    <property type="entry name" value="Nucleotide cyclase"/>
    <property type="match status" value="1"/>
</dbReference>
<keyword evidence="5" id="KW-1185">Reference proteome</keyword>
<dbReference type="Pfam" id="PF00072">
    <property type="entry name" value="Response_reg"/>
    <property type="match status" value="1"/>
</dbReference>
<dbReference type="STRING" id="531814.SAMN04487944_104134"/>
<dbReference type="SUPFAM" id="SSF52172">
    <property type="entry name" value="CheY-like"/>
    <property type="match status" value="1"/>
</dbReference>
<evidence type="ECO:0000259" key="3">
    <source>
        <dbReference type="PROSITE" id="PS50110"/>
    </source>
</evidence>
<dbReference type="GO" id="GO:0000160">
    <property type="term" value="P:phosphorelay signal transduction system"/>
    <property type="evidence" value="ECO:0007669"/>
    <property type="project" value="InterPro"/>
</dbReference>
<accession>A0A1H9P7W6</accession>
<dbReference type="OrthoDB" id="9759607at2"/>
<reference evidence="4 5" key="1">
    <citation type="submission" date="2016-10" db="EMBL/GenBank/DDBJ databases">
        <authorList>
            <person name="de Groot N.N."/>
        </authorList>
    </citation>
    <scope>NUCLEOTIDE SEQUENCE [LARGE SCALE GENOMIC DNA]</scope>
    <source>
        <strain evidence="4 5">CGMCC 1.7727</strain>
    </source>
</reference>
<keyword evidence="1" id="KW-0597">Phosphoprotein</keyword>
<sequence length="304" mass="35558">MIETITKSHLLSDMKTAEEIYQMLAANLDRSQLRFSIVFLSIHPLSDVARTRNSTIKQHAINKVERYLMKQKRLSDLLFPRPTEGNWMMFLTNSGEKEAVAFLNRIFNKDALCFLENNQFFTIELAASIVEINQQNLAYREALYKGQEGLYQAQEEGYFSTVIVKNVKDKEHFKTKVSIVESDLVVRRLLQSVLENATKENFSWEIRTFTDGEEFLQSDWYYSGDTHLVLFNEVLPKRNGIDILHHVQDMPNKNKFILFMLSERNSEEAMIYAYRSGVDEYITKPVNIQLLTAKIEQIVRRYTI</sequence>
<organism evidence="4 5">
    <name type="scientific">Gracilibacillus ureilyticus</name>
    <dbReference type="NCBI Taxonomy" id="531814"/>
    <lineage>
        <taxon>Bacteria</taxon>
        <taxon>Bacillati</taxon>
        <taxon>Bacillota</taxon>
        <taxon>Bacilli</taxon>
        <taxon>Bacillales</taxon>
        <taxon>Bacillaceae</taxon>
        <taxon>Gracilibacillus</taxon>
    </lineage>
</organism>
<dbReference type="Proteomes" id="UP000199687">
    <property type="component" value="Unassembled WGS sequence"/>
</dbReference>
<evidence type="ECO:0000256" key="2">
    <source>
        <dbReference type="PROSITE-ProRule" id="PRU00169"/>
    </source>
</evidence>
<dbReference type="PANTHER" id="PTHR44591">
    <property type="entry name" value="STRESS RESPONSE REGULATOR PROTEIN 1"/>
    <property type="match status" value="1"/>
</dbReference>
<evidence type="ECO:0000313" key="4">
    <source>
        <dbReference type="EMBL" id="SER44167.1"/>
    </source>
</evidence>
<protein>
    <submittedName>
        <fullName evidence="4">Response regulator receiver domain-containing protein</fullName>
    </submittedName>
</protein>
<evidence type="ECO:0000313" key="5">
    <source>
        <dbReference type="Proteomes" id="UP000199687"/>
    </source>
</evidence>